<organism evidence="1 2">
    <name type="scientific">Hypsizygus marmoreus</name>
    <name type="common">White beech mushroom</name>
    <name type="synonym">Agaricus marmoreus</name>
    <dbReference type="NCBI Taxonomy" id="39966"/>
    <lineage>
        <taxon>Eukaryota</taxon>
        <taxon>Fungi</taxon>
        <taxon>Dikarya</taxon>
        <taxon>Basidiomycota</taxon>
        <taxon>Agaricomycotina</taxon>
        <taxon>Agaricomycetes</taxon>
        <taxon>Agaricomycetidae</taxon>
        <taxon>Agaricales</taxon>
        <taxon>Tricholomatineae</taxon>
        <taxon>Lyophyllaceae</taxon>
        <taxon>Hypsizygus</taxon>
    </lineage>
</organism>
<keyword evidence="2" id="KW-1185">Reference proteome</keyword>
<name>A0A369J682_HYPMA</name>
<evidence type="ECO:0000313" key="2">
    <source>
        <dbReference type="Proteomes" id="UP000076154"/>
    </source>
</evidence>
<gene>
    <name evidence="1" type="ORF">Hypma_002545</name>
</gene>
<dbReference type="Proteomes" id="UP000076154">
    <property type="component" value="Unassembled WGS sequence"/>
</dbReference>
<reference evidence="1" key="1">
    <citation type="submission" date="2018-04" db="EMBL/GenBank/DDBJ databases">
        <title>Whole genome sequencing of Hypsizygus marmoreus.</title>
        <authorList>
            <person name="Choi I.-G."/>
            <person name="Min B."/>
            <person name="Kim J.-G."/>
            <person name="Kim S."/>
            <person name="Oh Y.-L."/>
            <person name="Kong W.-S."/>
            <person name="Park H."/>
            <person name="Jeong J."/>
            <person name="Song E.-S."/>
        </authorList>
    </citation>
    <scope>NUCLEOTIDE SEQUENCE [LARGE SCALE GENOMIC DNA]</scope>
    <source>
        <strain evidence="1">51987-8</strain>
    </source>
</reference>
<dbReference type="AlphaFoldDB" id="A0A369J682"/>
<dbReference type="InParanoid" id="A0A369J682"/>
<evidence type="ECO:0000313" key="1">
    <source>
        <dbReference type="EMBL" id="RDB16902.1"/>
    </source>
</evidence>
<accession>A0A369J682</accession>
<dbReference type="EMBL" id="LUEZ02000122">
    <property type="protein sequence ID" value="RDB16902.1"/>
    <property type="molecule type" value="Genomic_DNA"/>
</dbReference>
<comment type="caution">
    <text evidence="1">The sequence shown here is derived from an EMBL/GenBank/DDBJ whole genome shotgun (WGS) entry which is preliminary data.</text>
</comment>
<protein>
    <submittedName>
        <fullName evidence="1">Uncharacterized protein</fullName>
    </submittedName>
</protein>
<proteinExistence type="predicted"/>
<sequence>MHSSAHLEHFSASGKQFQPLAHPKFQQYTTMMYAVDNALHLPSNKSAQVPRAIAENPALADHALFGPSHPKWTTDGGSTFDGFSVF</sequence>